<dbReference type="Gene3D" id="3.30.1490.70">
    <property type="match status" value="1"/>
</dbReference>
<comment type="caution">
    <text evidence="2">The sequence shown here is derived from an EMBL/GenBank/DDBJ whole genome shotgun (WGS) entry which is preliminary data.</text>
</comment>
<feature type="region of interest" description="Disordered" evidence="1">
    <location>
        <begin position="17"/>
        <end position="39"/>
    </location>
</feature>
<evidence type="ECO:0000313" key="2">
    <source>
        <dbReference type="EMBL" id="GAA4229834.1"/>
    </source>
</evidence>
<dbReference type="EMBL" id="BAABAS010000005">
    <property type="protein sequence ID" value="GAA4229834.1"/>
    <property type="molecule type" value="Genomic_DNA"/>
</dbReference>
<protein>
    <recommendedName>
        <fullName evidence="4">ATP-dependent DNA ligase</fullName>
    </recommendedName>
</protein>
<evidence type="ECO:0008006" key="4">
    <source>
        <dbReference type="Google" id="ProtNLM"/>
    </source>
</evidence>
<dbReference type="SUPFAM" id="SSF56091">
    <property type="entry name" value="DNA ligase/mRNA capping enzyme, catalytic domain"/>
    <property type="match status" value="1"/>
</dbReference>
<organism evidence="2 3">
    <name type="scientific">Actinomadura meridiana</name>
    <dbReference type="NCBI Taxonomy" id="559626"/>
    <lineage>
        <taxon>Bacteria</taxon>
        <taxon>Bacillati</taxon>
        <taxon>Actinomycetota</taxon>
        <taxon>Actinomycetes</taxon>
        <taxon>Streptosporangiales</taxon>
        <taxon>Thermomonosporaceae</taxon>
        <taxon>Actinomadura</taxon>
    </lineage>
</organism>
<accession>A0ABP8BYT2</accession>
<dbReference type="Proteomes" id="UP001501710">
    <property type="component" value="Unassembled WGS sequence"/>
</dbReference>
<proteinExistence type="predicted"/>
<keyword evidence="3" id="KW-1185">Reference proteome</keyword>
<evidence type="ECO:0000256" key="1">
    <source>
        <dbReference type="SAM" id="MobiDB-lite"/>
    </source>
</evidence>
<gene>
    <name evidence="2" type="ORF">GCM10022254_23190</name>
</gene>
<evidence type="ECO:0000313" key="3">
    <source>
        <dbReference type="Proteomes" id="UP001501710"/>
    </source>
</evidence>
<name>A0ABP8BYT2_9ACTN</name>
<sequence length="39" mass="4115">MRAAAAEQGLPGVVAKRLDSPYEPGEESGAWRFIPGKGD</sequence>
<reference evidence="3" key="1">
    <citation type="journal article" date="2019" name="Int. J. Syst. Evol. Microbiol.">
        <title>The Global Catalogue of Microorganisms (GCM) 10K type strain sequencing project: providing services to taxonomists for standard genome sequencing and annotation.</title>
        <authorList>
            <consortium name="The Broad Institute Genomics Platform"/>
            <consortium name="The Broad Institute Genome Sequencing Center for Infectious Disease"/>
            <person name="Wu L."/>
            <person name="Ma J."/>
        </authorList>
    </citation>
    <scope>NUCLEOTIDE SEQUENCE [LARGE SCALE GENOMIC DNA]</scope>
    <source>
        <strain evidence="3">JCM 17440</strain>
    </source>
</reference>